<keyword evidence="3" id="KW-1185">Reference proteome</keyword>
<dbReference type="SUPFAM" id="SSF55909">
    <property type="entry name" value="Pentein"/>
    <property type="match status" value="1"/>
</dbReference>
<dbReference type="PANTHER" id="PTHR31377:SF0">
    <property type="entry name" value="AGMATINE DEIMINASE-RELATED"/>
    <property type="match status" value="1"/>
</dbReference>
<reference evidence="2" key="1">
    <citation type="journal article" date="2023" name="IMA Fungus">
        <title>Comparative genomic study of the Penicillium genus elucidates a diverse pangenome and 15 lateral gene transfer events.</title>
        <authorList>
            <person name="Petersen C."/>
            <person name="Sorensen T."/>
            <person name="Nielsen M.R."/>
            <person name="Sondergaard T.E."/>
            <person name="Sorensen J.L."/>
            <person name="Fitzpatrick D.A."/>
            <person name="Frisvad J.C."/>
            <person name="Nielsen K.L."/>
        </authorList>
    </citation>
    <scope>NUCLEOTIDE SEQUENCE</scope>
    <source>
        <strain evidence="2">IBT 12815</strain>
    </source>
</reference>
<dbReference type="GO" id="GO:0009446">
    <property type="term" value="P:putrescine biosynthetic process"/>
    <property type="evidence" value="ECO:0007669"/>
    <property type="project" value="InterPro"/>
</dbReference>
<dbReference type="GO" id="GO:0004668">
    <property type="term" value="F:protein-arginine deiminase activity"/>
    <property type="evidence" value="ECO:0007669"/>
    <property type="project" value="InterPro"/>
</dbReference>
<dbReference type="Gene3D" id="3.75.10.10">
    <property type="entry name" value="L-arginine/glycine Amidinotransferase, Chain A"/>
    <property type="match status" value="1"/>
</dbReference>
<accession>A0AAD6H8E0</accession>
<protein>
    <submittedName>
        <fullName evidence="2">Uncharacterized protein</fullName>
    </submittedName>
</protein>
<dbReference type="GeneID" id="81583066"/>
<evidence type="ECO:0000313" key="2">
    <source>
        <dbReference type="EMBL" id="KAJ5616652.1"/>
    </source>
</evidence>
<dbReference type="PANTHER" id="PTHR31377">
    <property type="entry name" value="AGMATINE DEIMINASE-RELATED"/>
    <property type="match status" value="1"/>
</dbReference>
<dbReference type="AlphaFoldDB" id="A0AAD6H8E0"/>
<dbReference type="RefSeq" id="XP_056757819.1">
    <property type="nucleotide sequence ID" value="XM_056892824.1"/>
</dbReference>
<dbReference type="Proteomes" id="UP001213799">
    <property type="component" value="Unassembled WGS sequence"/>
</dbReference>
<organism evidence="2 3">
    <name type="scientific">Penicillium hordei</name>
    <dbReference type="NCBI Taxonomy" id="40994"/>
    <lineage>
        <taxon>Eukaryota</taxon>
        <taxon>Fungi</taxon>
        <taxon>Dikarya</taxon>
        <taxon>Ascomycota</taxon>
        <taxon>Pezizomycotina</taxon>
        <taxon>Eurotiomycetes</taxon>
        <taxon>Eurotiomycetidae</taxon>
        <taxon>Eurotiales</taxon>
        <taxon>Aspergillaceae</taxon>
        <taxon>Penicillium</taxon>
    </lineage>
</organism>
<evidence type="ECO:0000256" key="1">
    <source>
        <dbReference type="ARBA" id="ARBA00022801"/>
    </source>
</evidence>
<proteinExistence type="predicted"/>
<comment type="caution">
    <text evidence="2">The sequence shown here is derived from an EMBL/GenBank/DDBJ whole genome shotgun (WGS) entry which is preliminary data.</text>
</comment>
<dbReference type="GO" id="GO:0047632">
    <property type="term" value="F:agmatine deiminase activity"/>
    <property type="evidence" value="ECO:0007669"/>
    <property type="project" value="TreeGrafter"/>
</dbReference>
<reference evidence="2" key="2">
    <citation type="submission" date="2023-01" db="EMBL/GenBank/DDBJ databases">
        <authorList>
            <person name="Petersen C."/>
        </authorList>
    </citation>
    <scope>NUCLEOTIDE SEQUENCE</scope>
    <source>
        <strain evidence="2">IBT 12815</strain>
    </source>
</reference>
<dbReference type="EMBL" id="JAQJAE010000001">
    <property type="protein sequence ID" value="KAJ5616652.1"/>
    <property type="molecule type" value="Genomic_DNA"/>
</dbReference>
<dbReference type="InterPro" id="IPR007466">
    <property type="entry name" value="Peptidyl-Arg-deiminase_porph"/>
</dbReference>
<name>A0AAD6H8E0_9EURO</name>
<keyword evidence="1" id="KW-0378">Hydrolase</keyword>
<dbReference type="Pfam" id="PF04371">
    <property type="entry name" value="PAD_porph"/>
    <property type="match status" value="1"/>
</dbReference>
<gene>
    <name evidence="2" type="ORF">N7537_001766</name>
</gene>
<evidence type="ECO:0000313" key="3">
    <source>
        <dbReference type="Proteomes" id="UP001213799"/>
    </source>
</evidence>
<sequence>MSVSIPAVANTASSTIKARFFCPHETVPRAATILGFPSQSPSPQRTTKAHVLASVISVNEPIRLYARPEDVQKARSMISQAITKYPSNTSNISVIPFLTNHLGVRDTGPVYVRGIGESIHQRLAINFRFSEWGRKNGIGDHDRASVGLDWPVMTSEQIEENGTFASRVIESDVLPSPVTLVESQVRLEGGALAVDGEGMLLATESSIINENRNPAIETELHRLLGVEKIIWFPGRKKLDVTDVLVDAEVNFVRPGVVVLSRPHYTVPKAWIQIYEDIRDILGKSADAKGRPFEVHIVDEPSPEIFGVLSYDEPATNWEFLFRQWGGLFFLNSAIIGEIKRPWCCFRSCALIAWFSQCFCLRFHWLGV</sequence>